<gene>
    <name evidence="1" type="ORF">BDM02DRAFT_3138995</name>
</gene>
<protein>
    <submittedName>
        <fullName evidence="1">Ras-domain-containing protein</fullName>
    </submittedName>
</protein>
<comment type="caution">
    <text evidence="1">The sequence shown here is derived from an EMBL/GenBank/DDBJ whole genome shotgun (WGS) entry which is preliminary data.</text>
</comment>
<dbReference type="Proteomes" id="UP000886501">
    <property type="component" value="Unassembled WGS sequence"/>
</dbReference>
<organism evidence="1 2">
    <name type="scientific">Thelephora ganbajun</name>
    <name type="common">Ganba fungus</name>
    <dbReference type="NCBI Taxonomy" id="370292"/>
    <lineage>
        <taxon>Eukaryota</taxon>
        <taxon>Fungi</taxon>
        <taxon>Dikarya</taxon>
        <taxon>Basidiomycota</taxon>
        <taxon>Agaricomycotina</taxon>
        <taxon>Agaricomycetes</taxon>
        <taxon>Thelephorales</taxon>
        <taxon>Thelephoraceae</taxon>
        <taxon>Thelephora</taxon>
    </lineage>
</organism>
<proteinExistence type="predicted"/>
<sequence>MSNSTTPATPDFSSPPLKRSKIVLLGDQSVGKTSLITRFMYDTFDNTYQATIGIDFLSKAMYLEDRTVRLQLWDTAGQERYRSLIPSYIRDCSVAIVVFDITNRASFMSTTKWIDDVRSERGNDVIVVLVGNKADLADKRQVTLEEANTKAAELNIMFMETSAKAGHNVKSLFKKIAMSLVGMEKDNEAAEQQNTKIDVTTPANADVPDASQCAC</sequence>
<accession>A0ACB6ZPX8</accession>
<dbReference type="EMBL" id="MU117975">
    <property type="protein sequence ID" value="KAF9651465.1"/>
    <property type="molecule type" value="Genomic_DNA"/>
</dbReference>
<evidence type="ECO:0000313" key="1">
    <source>
        <dbReference type="EMBL" id="KAF9651465.1"/>
    </source>
</evidence>
<evidence type="ECO:0000313" key="2">
    <source>
        <dbReference type="Proteomes" id="UP000886501"/>
    </source>
</evidence>
<name>A0ACB6ZPX8_THEGA</name>
<keyword evidence="2" id="KW-1185">Reference proteome</keyword>
<reference evidence="1" key="2">
    <citation type="journal article" date="2020" name="Nat. Commun.">
        <title>Large-scale genome sequencing of mycorrhizal fungi provides insights into the early evolution of symbiotic traits.</title>
        <authorList>
            <person name="Miyauchi S."/>
            <person name="Kiss E."/>
            <person name="Kuo A."/>
            <person name="Drula E."/>
            <person name="Kohler A."/>
            <person name="Sanchez-Garcia M."/>
            <person name="Morin E."/>
            <person name="Andreopoulos B."/>
            <person name="Barry K.W."/>
            <person name="Bonito G."/>
            <person name="Buee M."/>
            <person name="Carver A."/>
            <person name="Chen C."/>
            <person name="Cichocki N."/>
            <person name="Clum A."/>
            <person name="Culley D."/>
            <person name="Crous P.W."/>
            <person name="Fauchery L."/>
            <person name="Girlanda M."/>
            <person name="Hayes R.D."/>
            <person name="Keri Z."/>
            <person name="LaButti K."/>
            <person name="Lipzen A."/>
            <person name="Lombard V."/>
            <person name="Magnuson J."/>
            <person name="Maillard F."/>
            <person name="Murat C."/>
            <person name="Nolan M."/>
            <person name="Ohm R.A."/>
            <person name="Pangilinan J."/>
            <person name="Pereira M.F."/>
            <person name="Perotto S."/>
            <person name="Peter M."/>
            <person name="Pfister S."/>
            <person name="Riley R."/>
            <person name="Sitrit Y."/>
            <person name="Stielow J.B."/>
            <person name="Szollosi G."/>
            <person name="Zifcakova L."/>
            <person name="Stursova M."/>
            <person name="Spatafora J.W."/>
            <person name="Tedersoo L."/>
            <person name="Vaario L.M."/>
            <person name="Yamada A."/>
            <person name="Yan M."/>
            <person name="Wang P."/>
            <person name="Xu J."/>
            <person name="Bruns T."/>
            <person name="Baldrian P."/>
            <person name="Vilgalys R."/>
            <person name="Dunand C."/>
            <person name="Henrissat B."/>
            <person name="Grigoriev I.V."/>
            <person name="Hibbett D."/>
            <person name="Nagy L.G."/>
            <person name="Martin F.M."/>
        </authorList>
    </citation>
    <scope>NUCLEOTIDE SEQUENCE</scope>
    <source>
        <strain evidence="1">P2</strain>
    </source>
</reference>
<reference evidence="1" key="1">
    <citation type="submission" date="2019-10" db="EMBL/GenBank/DDBJ databases">
        <authorList>
            <consortium name="DOE Joint Genome Institute"/>
            <person name="Kuo A."/>
            <person name="Miyauchi S."/>
            <person name="Kiss E."/>
            <person name="Drula E."/>
            <person name="Kohler A."/>
            <person name="Sanchez-Garcia M."/>
            <person name="Andreopoulos B."/>
            <person name="Barry K.W."/>
            <person name="Bonito G."/>
            <person name="Buee M."/>
            <person name="Carver A."/>
            <person name="Chen C."/>
            <person name="Cichocki N."/>
            <person name="Clum A."/>
            <person name="Culley D."/>
            <person name="Crous P.W."/>
            <person name="Fauchery L."/>
            <person name="Girlanda M."/>
            <person name="Hayes R."/>
            <person name="Keri Z."/>
            <person name="Labutti K."/>
            <person name="Lipzen A."/>
            <person name="Lombard V."/>
            <person name="Magnuson J."/>
            <person name="Maillard F."/>
            <person name="Morin E."/>
            <person name="Murat C."/>
            <person name="Nolan M."/>
            <person name="Ohm R."/>
            <person name="Pangilinan J."/>
            <person name="Pereira M."/>
            <person name="Perotto S."/>
            <person name="Peter M."/>
            <person name="Riley R."/>
            <person name="Sitrit Y."/>
            <person name="Stielow B."/>
            <person name="Szollosi G."/>
            <person name="Zifcakova L."/>
            <person name="Stursova M."/>
            <person name="Spatafora J.W."/>
            <person name="Tedersoo L."/>
            <person name="Vaario L.-M."/>
            <person name="Yamada A."/>
            <person name="Yan M."/>
            <person name="Wang P."/>
            <person name="Xu J."/>
            <person name="Bruns T."/>
            <person name="Baldrian P."/>
            <person name="Vilgalys R."/>
            <person name="Henrissat B."/>
            <person name="Grigoriev I.V."/>
            <person name="Hibbett D."/>
            <person name="Nagy L.G."/>
            <person name="Martin F.M."/>
        </authorList>
    </citation>
    <scope>NUCLEOTIDE SEQUENCE</scope>
    <source>
        <strain evidence="1">P2</strain>
    </source>
</reference>